<dbReference type="STRING" id="133385.A0A2T9YZ20"/>
<dbReference type="SMART" id="SM00020">
    <property type="entry name" value="Tryp_SPc"/>
    <property type="match status" value="1"/>
</dbReference>
<dbReference type="PROSITE" id="PS50240">
    <property type="entry name" value="TRYPSIN_DOM"/>
    <property type="match status" value="1"/>
</dbReference>
<evidence type="ECO:0000313" key="5">
    <source>
        <dbReference type="Proteomes" id="UP000245383"/>
    </source>
</evidence>
<dbReference type="InterPro" id="IPR043504">
    <property type="entry name" value="Peptidase_S1_PA_chymotrypsin"/>
</dbReference>
<dbReference type="Pfam" id="PF00089">
    <property type="entry name" value="Trypsin"/>
    <property type="match status" value="1"/>
</dbReference>
<organism evidence="4 5">
    <name type="scientific">Smittium simulii</name>
    <dbReference type="NCBI Taxonomy" id="133385"/>
    <lineage>
        <taxon>Eukaryota</taxon>
        <taxon>Fungi</taxon>
        <taxon>Fungi incertae sedis</taxon>
        <taxon>Zoopagomycota</taxon>
        <taxon>Kickxellomycotina</taxon>
        <taxon>Harpellomycetes</taxon>
        <taxon>Harpellales</taxon>
        <taxon>Legeriomycetaceae</taxon>
        <taxon>Smittium</taxon>
    </lineage>
</organism>
<dbReference type="GO" id="GO:0004252">
    <property type="term" value="F:serine-type endopeptidase activity"/>
    <property type="evidence" value="ECO:0007669"/>
    <property type="project" value="InterPro"/>
</dbReference>
<feature type="signal peptide" evidence="2">
    <location>
        <begin position="1"/>
        <end position="16"/>
    </location>
</feature>
<dbReference type="EMBL" id="MBFR01000010">
    <property type="protein sequence ID" value="PVU97546.1"/>
    <property type="molecule type" value="Genomic_DNA"/>
</dbReference>
<dbReference type="OrthoDB" id="6380398at2759"/>
<accession>A0A2T9YZ20</accession>
<feature type="chain" id="PRO_5015749882" description="Peptidase S1 domain-containing protein" evidence="2">
    <location>
        <begin position="17"/>
        <end position="305"/>
    </location>
</feature>
<dbReference type="PROSITE" id="PS00135">
    <property type="entry name" value="TRYPSIN_SER"/>
    <property type="match status" value="1"/>
</dbReference>
<comment type="caution">
    <text evidence="4">The sequence shown here is derived from an EMBL/GenBank/DDBJ whole genome shotgun (WGS) entry which is preliminary data.</text>
</comment>
<dbReference type="AlphaFoldDB" id="A0A2T9YZ20"/>
<evidence type="ECO:0000256" key="2">
    <source>
        <dbReference type="SAM" id="SignalP"/>
    </source>
</evidence>
<dbReference type="InterPro" id="IPR033116">
    <property type="entry name" value="TRYPSIN_SER"/>
</dbReference>
<feature type="domain" description="Peptidase S1" evidence="3">
    <location>
        <begin position="40"/>
        <end position="283"/>
    </location>
</feature>
<dbReference type="Proteomes" id="UP000245383">
    <property type="component" value="Unassembled WGS sequence"/>
</dbReference>
<dbReference type="PRINTS" id="PR00722">
    <property type="entry name" value="CHYMOTRYPSIN"/>
</dbReference>
<evidence type="ECO:0000256" key="1">
    <source>
        <dbReference type="ARBA" id="ARBA00023157"/>
    </source>
</evidence>
<dbReference type="Gene3D" id="2.40.10.10">
    <property type="entry name" value="Trypsin-like serine proteases"/>
    <property type="match status" value="1"/>
</dbReference>
<proteinExistence type="predicted"/>
<dbReference type="InterPro" id="IPR001314">
    <property type="entry name" value="Peptidase_S1A"/>
</dbReference>
<sequence>MIFIFIYFYLITLSKSSNNYVVGNIINVKTFSDTPSVSNIVNGKKALKNEFPFMAQLYYLNDNGSPKIKCGGSLLGDRFILTAKHCLRYGLESYKVVVGHTTIISEQNQHKLYSIDEKFSFSAEKVRYLDMVILKLSESVPESEAKSAKIFSRHIRERMSMEVAGFGDTQFKGNHSEILLKTKVHLSTNPKCLIYNENWKKDNNGTVFCVEPKSDTSSCNGDSGGPVVARYRNMNYLVGVVNSGININDKKDDKNYNSSCGKDTLQYYVRVGYFLDRILDITQIPINKLTGFDSSKHIKNTLLSK</sequence>
<gene>
    <name evidence="4" type="ORF">BB561_000467</name>
</gene>
<dbReference type="CDD" id="cd00190">
    <property type="entry name" value="Tryp_SPc"/>
    <property type="match status" value="1"/>
</dbReference>
<keyword evidence="2" id="KW-0732">Signal</keyword>
<dbReference type="InterPro" id="IPR009003">
    <property type="entry name" value="Peptidase_S1_PA"/>
</dbReference>
<dbReference type="InterPro" id="IPR001254">
    <property type="entry name" value="Trypsin_dom"/>
</dbReference>
<protein>
    <recommendedName>
        <fullName evidence="3">Peptidase S1 domain-containing protein</fullName>
    </recommendedName>
</protein>
<keyword evidence="1" id="KW-1015">Disulfide bond</keyword>
<dbReference type="SUPFAM" id="SSF50494">
    <property type="entry name" value="Trypsin-like serine proteases"/>
    <property type="match status" value="1"/>
</dbReference>
<dbReference type="PANTHER" id="PTHR24260:SF147">
    <property type="entry name" value="EG:BACR7A4.3 PROTEIN-RELATED"/>
    <property type="match status" value="1"/>
</dbReference>
<dbReference type="GO" id="GO:0006508">
    <property type="term" value="P:proteolysis"/>
    <property type="evidence" value="ECO:0007669"/>
    <property type="project" value="InterPro"/>
</dbReference>
<evidence type="ECO:0000259" key="3">
    <source>
        <dbReference type="PROSITE" id="PS50240"/>
    </source>
</evidence>
<reference evidence="4 5" key="1">
    <citation type="journal article" date="2018" name="MBio">
        <title>Comparative Genomics Reveals the Core Gene Toolbox for the Fungus-Insect Symbiosis.</title>
        <authorList>
            <person name="Wang Y."/>
            <person name="Stata M."/>
            <person name="Wang W."/>
            <person name="Stajich J.E."/>
            <person name="White M.M."/>
            <person name="Moncalvo J.M."/>
        </authorList>
    </citation>
    <scope>NUCLEOTIDE SEQUENCE [LARGE SCALE GENOMIC DNA]</scope>
    <source>
        <strain evidence="4 5">SWE-8-4</strain>
    </source>
</reference>
<dbReference type="PANTHER" id="PTHR24260">
    <property type="match status" value="1"/>
</dbReference>
<keyword evidence="5" id="KW-1185">Reference proteome</keyword>
<evidence type="ECO:0000313" key="4">
    <source>
        <dbReference type="EMBL" id="PVU97546.1"/>
    </source>
</evidence>
<dbReference type="InterPro" id="IPR051333">
    <property type="entry name" value="CLIP_Serine_Protease"/>
</dbReference>
<name>A0A2T9YZ20_9FUNG</name>